<sequence>MIYCFASSTSFGRAGKITSYSDLSHGTVFAFFAICSAIDLTKFVCGKLFVEDLDYAALALTFGVQGILYGFHVPDLHAEEWTVNTLMMMSAFSCCITVIVEMKMRTQIFCPVMRGFGLMVLGTWFLHSSLVLMDPLTMKGKDETHDMVISLSMFYSWHVAINFILVVCGWIITYKLMTLNKCCCVPVGMESGGDAIFLENRIRFDYHVLDRLDSDIE</sequence>
<organism evidence="7 8">
    <name type="scientific">Mizuhopecten yessoensis</name>
    <name type="common">Japanese scallop</name>
    <name type="synonym">Patinopecten yessoensis</name>
    <dbReference type="NCBI Taxonomy" id="6573"/>
    <lineage>
        <taxon>Eukaryota</taxon>
        <taxon>Metazoa</taxon>
        <taxon>Spiralia</taxon>
        <taxon>Lophotrochozoa</taxon>
        <taxon>Mollusca</taxon>
        <taxon>Bivalvia</taxon>
        <taxon>Autobranchia</taxon>
        <taxon>Pteriomorphia</taxon>
        <taxon>Pectinida</taxon>
        <taxon>Pectinoidea</taxon>
        <taxon>Pectinidae</taxon>
        <taxon>Mizuhopecten</taxon>
    </lineage>
</organism>
<dbReference type="PANTHER" id="PTHR16007:SF15">
    <property type="entry name" value="TRANSMEMBRANE PROTEIN 45B"/>
    <property type="match status" value="1"/>
</dbReference>
<dbReference type="Proteomes" id="UP000242188">
    <property type="component" value="Unassembled WGS sequence"/>
</dbReference>
<evidence type="ECO:0000256" key="6">
    <source>
        <dbReference type="SAM" id="Phobius"/>
    </source>
</evidence>
<evidence type="ECO:0000256" key="2">
    <source>
        <dbReference type="ARBA" id="ARBA00006948"/>
    </source>
</evidence>
<feature type="transmembrane region" description="Helical" evidence="6">
    <location>
        <begin position="23"/>
        <end position="41"/>
    </location>
</feature>
<proteinExistence type="inferred from homology"/>
<name>A0A210PX19_MIZYE</name>
<keyword evidence="5 6" id="KW-0472">Membrane</keyword>
<keyword evidence="4 6" id="KW-1133">Transmembrane helix</keyword>
<comment type="subcellular location">
    <subcellularLocation>
        <location evidence="1">Membrane</location>
        <topology evidence="1">Multi-pass membrane protein</topology>
    </subcellularLocation>
</comment>
<feature type="transmembrane region" description="Helical" evidence="6">
    <location>
        <begin position="112"/>
        <end position="133"/>
    </location>
</feature>
<comment type="caution">
    <text evidence="7">The sequence shown here is derived from an EMBL/GenBank/DDBJ whole genome shotgun (WGS) entry which is preliminary data.</text>
</comment>
<dbReference type="InterPro" id="IPR042127">
    <property type="entry name" value="TMEM45"/>
</dbReference>
<feature type="transmembrane region" description="Helical" evidence="6">
    <location>
        <begin position="53"/>
        <end position="71"/>
    </location>
</feature>
<gene>
    <name evidence="7" type="ORF">KP79_PYT16020</name>
</gene>
<protein>
    <submittedName>
        <fullName evidence="7">Transmembrane protein 45B</fullName>
    </submittedName>
</protein>
<feature type="transmembrane region" description="Helical" evidence="6">
    <location>
        <begin position="153"/>
        <end position="172"/>
    </location>
</feature>
<evidence type="ECO:0000256" key="1">
    <source>
        <dbReference type="ARBA" id="ARBA00004141"/>
    </source>
</evidence>
<keyword evidence="8" id="KW-1185">Reference proteome</keyword>
<evidence type="ECO:0000256" key="4">
    <source>
        <dbReference type="ARBA" id="ARBA00022989"/>
    </source>
</evidence>
<evidence type="ECO:0000256" key="5">
    <source>
        <dbReference type="ARBA" id="ARBA00023136"/>
    </source>
</evidence>
<keyword evidence="3 6" id="KW-0812">Transmembrane</keyword>
<dbReference type="GO" id="GO:0016020">
    <property type="term" value="C:membrane"/>
    <property type="evidence" value="ECO:0007669"/>
    <property type="project" value="UniProtKB-SubCell"/>
</dbReference>
<dbReference type="PANTHER" id="PTHR16007">
    <property type="entry name" value="EPIDIDYMAL MEMBRANE PROTEIN E9-RELATED"/>
    <property type="match status" value="1"/>
</dbReference>
<dbReference type="AlphaFoldDB" id="A0A210PX19"/>
<feature type="transmembrane region" description="Helical" evidence="6">
    <location>
        <begin position="83"/>
        <end position="100"/>
    </location>
</feature>
<dbReference type="EMBL" id="NEDP02005434">
    <property type="protein sequence ID" value="OWF40992.1"/>
    <property type="molecule type" value="Genomic_DNA"/>
</dbReference>
<comment type="similarity">
    <text evidence="2">Belongs to the TMEM45 family.</text>
</comment>
<dbReference type="InterPro" id="IPR006904">
    <property type="entry name" value="DUF716"/>
</dbReference>
<accession>A0A210PX19</accession>
<evidence type="ECO:0000256" key="3">
    <source>
        <dbReference type="ARBA" id="ARBA00022692"/>
    </source>
</evidence>
<dbReference type="Pfam" id="PF04819">
    <property type="entry name" value="DUF716"/>
    <property type="match status" value="1"/>
</dbReference>
<reference evidence="7 8" key="1">
    <citation type="journal article" date="2017" name="Nat. Ecol. Evol.">
        <title>Scallop genome provides insights into evolution of bilaterian karyotype and development.</title>
        <authorList>
            <person name="Wang S."/>
            <person name="Zhang J."/>
            <person name="Jiao W."/>
            <person name="Li J."/>
            <person name="Xun X."/>
            <person name="Sun Y."/>
            <person name="Guo X."/>
            <person name="Huan P."/>
            <person name="Dong B."/>
            <person name="Zhang L."/>
            <person name="Hu X."/>
            <person name="Sun X."/>
            <person name="Wang J."/>
            <person name="Zhao C."/>
            <person name="Wang Y."/>
            <person name="Wang D."/>
            <person name="Huang X."/>
            <person name="Wang R."/>
            <person name="Lv J."/>
            <person name="Li Y."/>
            <person name="Zhang Z."/>
            <person name="Liu B."/>
            <person name="Lu W."/>
            <person name="Hui Y."/>
            <person name="Liang J."/>
            <person name="Zhou Z."/>
            <person name="Hou R."/>
            <person name="Li X."/>
            <person name="Liu Y."/>
            <person name="Li H."/>
            <person name="Ning X."/>
            <person name="Lin Y."/>
            <person name="Zhao L."/>
            <person name="Xing Q."/>
            <person name="Dou J."/>
            <person name="Li Y."/>
            <person name="Mao J."/>
            <person name="Guo H."/>
            <person name="Dou H."/>
            <person name="Li T."/>
            <person name="Mu C."/>
            <person name="Jiang W."/>
            <person name="Fu Q."/>
            <person name="Fu X."/>
            <person name="Miao Y."/>
            <person name="Liu J."/>
            <person name="Yu Q."/>
            <person name="Li R."/>
            <person name="Liao H."/>
            <person name="Li X."/>
            <person name="Kong Y."/>
            <person name="Jiang Z."/>
            <person name="Chourrout D."/>
            <person name="Li R."/>
            <person name="Bao Z."/>
        </authorList>
    </citation>
    <scope>NUCLEOTIDE SEQUENCE [LARGE SCALE GENOMIC DNA]</scope>
    <source>
        <strain evidence="7 8">PY_sf001</strain>
    </source>
</reference>
<evidence type="ECO:0000313" key="8">
    <source>
        <dbReference type="Proteomes" id="UP000242188"/>
    </source>
</evidence>
<evidence type="ECO:0000313" key="7">
    <source>
        <dbReference type="EMBL" id="OWF40992.1"/>
    </source>
</evidence>